<sequence>MPLPPEQFCASTPWAAQRRNAERFIMVRFSKFLPGDFCLASRWLRPGEAVRTLGTRAALTFHQQ</sequence>
<dbReference type="Proteomes" id="UP000324222">
    <property type="component" value="Unassembled WGS sequence"/>
</dbReference>
<dbReference type="AlphaFoldDB" id="A0A5B7GBS7"/>
<evidence type="ECO:0000313" key="1">
    <source>
        <dbReference type="EMBL" id="MPC54807.1"/>
    </source>
</evidence>
<gene>
    <name evidence="1" type="ORF">E2C01_048734</name>
</gene>
<organism evidence="1 2">
    <name type="scientific">Portunus trituberculatus</name>
    <name type="common">Swimming crab</name>
    <name type="synonym">Neptunus trituberculatus</name>
    <dbReference type="NCBI Taxonomy" id="210409"/>
    <lineage>
        <taxon>Eukaryota</taxon>
        <taxon>Metazoa</taxon>
        <taxon>Ecdysozoa</taxon>
        <taxon>Arthropoda</taxon>
        <taxon>Crustacea</taxon>
        <taxon>Multicrustacea</taxon>
        <taxon>Malacostraca</taxon>
        <taxon>Eumalacostraca</taxon>
        <taxon>Eucarida</taxon>
        <taxon>Decapoda</taxon>
        <taxon>Pleocyemata</taxon>
        <taxon>Brachyura</taxon>
        <taxon>Eubrachyura</taxon>
        <taxon>Portunoidea</taxon>
        <taxon>Portunidae</taxon>
        <taxon>Portuninae</taxon>
        <taxon>Portunus</taxon>
    </lineage>
</organism>
<protein>
    <submittedName>
        <fullName evidence="1">Uncharacterized protein</fullName>
    </submittedName>
</protein>
<evidence type="ECO:0000313" key="2">
    <source>
        <dbReference type="Proteomes" id="UP000324222"/>
    </source>
</evidence>
<dbReference type="EMBL" id="VSRR010012654">
    <property type="protein sequence ID" value="MPC54807.1"/>
    <property type="molecule type" value="Genomic_DNA"/>
</dbReference>
<name>A0A5B7GBS7_PORTR</name>
<reference evidence="1 2" key="1">
    <citation type="submission" date="2019-05" db="EMBL/GenBank/DDBJ databases">
        <title>Another draft genome of Portunus trituberculatus and its Hox gene families provides insights of decapod evolution.</title>
        <authorList>
            <person name="Jeong J.-H."/>
            <person name="Song I."/>
            <person name="Kim S."/>
            <person name="Choi T."/>
            <person name="Kim D."/>
            <person name="Ryu S."/>
            <person name="Kim W."/>
        </authorList>
    </citation>
    <scope>NUCLEOTIDE SEQUENCE [LARGE SCALE GENOMIC DNA]</scope>
    <source>
        <tissue evidence="1">Muscle</tissue>
    </source>
</reference>
<comment type="caution">
    <text evidence="1">The sequence shown here is derived from an EMBL/GenBank/DDBJ whole genome shotgun (WGS) entry which is preliminary data.</text>
</comment>
<accession>A0A5B7GBS7</accession>
<keyword evidence="2" id="KW-1185">Reference proteome</keyword>
<proteinExistence type="predicted"/>